<dbReference type="InterPro" id="IPR042480">
    <property type="entry name" value="DISP3"/>
</dbReference>
<dbReference type="InterPro" id="IPR053954">
    <property type="entry name" value="DUF7023"/>
</dbReference>
<dbReference type="InterPro" id="IPR000731">
    <property type="entry name" value="SSD"/>
</dbReference>
<evidence type="ECO:0000313" key="4">
    <source>
        <dbReference type="Proteomes" id="UP000265200"/>
    </source>
</evidence>
<feature type="transmembrane region" description="Helical" evidence="1">
    <location>
        <begin position="465"/>
        <end position="490"/>
    </location>
</feature>
<dbReference type="PROSITE" id="PS50156">
    <property type="entry name" value="SSD"/>
    <property type="match status" value="1"/>
</dbReference>
<protein>
    <submittedName>
        <fullName evidence="3">Dispatched RND transporter family member 3</fullName>
    </submittedName>
</protein>
<feature type="transmembrane region" description="Helical" evidence="1">
    <location>
        <begin position="414"/>
        <end position="431"/>
    </location>
</feature>
<feature type="transmembrane region" description="Helical" evidence="1">
    <location>
        <begin position="1117"/>
        <end position="1141"/>
    </location>
</feature>
<accession>A0A3P9IJV3</accession>
<feature type="transmembrane region" description="Helical" evidence="1">
    <location>
        <begin position="68"/>
        <end position="90"/>
    </location>
</feature>
<sequence length="1309" mass="143995">MIQWNDVSLAGAEMEADDEPLLFQASWGRAEEEEEDEVMHAAGQSCSAGKVGVCGVWRAAGWIYTQPWASGLVLGVAILLPCALFAYMLLYCPPLDIDLSYSAFEVHSHFSAERFDALTIAVKTQLGSWDRRRRDVDYSQSEALQELLLGKLGRTGWLNKTHSQINSPSQSGKDVRKRAAAYQDTRTKPDLSQRELGLQVRNSSFSLNRRRRFASNYYMQSQALWRIELVFVAQGKGNHNIFTPERLQTIHQVEHLLMQHPQFHQFCWKPLEITKDLPLGPSYCSPPSSVLSYLYPSERGGKIYYDGMGPDLADIQGSLSLAITHPQFYWYVDESLTPEDLSSSLLRSEIHFGAPLPSYYSLQDRADEQRARFKNFVVQYADTLAKQSTSQVKVLYGGTELFDDEVRHTFYNDMMLAIISGACITVLVYILTSFSVFLTFFGLVSIGLSCLMALFLYHVGFGVRYLGILNGVAAFVIIGIGVDDVFVFISTFRQASHLQQPRERMIYTMKTAGRATFLTSFTTAAAYAANTFSQIPAVHDFGLFMALIVSCCWLWVSIMMPAALCIWTQHVEPHEHGWLNWLVVVHFLQCVSVNLFPGLSTSYSPLSDEDGDVALLSVEMEPGLITIFLALASLLVLLPLNCLISSIRLLLFITVLLPNPGVFLLVFLLSAGCCCLLRPATRAPLLFRKDTNLQTLLALRSNLSGQGISCPMCSGVFMEKPQPLHSHASSFPFRFSAHQHGPTPAATPAAPQSSLLTIYISKLDQGVSTTIYSFSLNASIESPWKICSTDHKELSSFQVRREKEPQSNYTTRMTVCVSHVYRPNPSWMITSGSCDSRHGWTRDFSFYAAASPQQNSRRLYFAQCRQRPHPSRVCVNTPGFGYSSGPDGHSRGSFYVPFPSVNKTSKTSGFNPCSGGTCDHPAVRPLVDTGAMVFVVFGILGVNRTEHKDNHVIGDMGSIILDPDFDIFKEMGHLCKICKAVGANRQLVKPGGAQCLPSGNKLSSVLPLLHPDCQSLPEPNLLPGQLSHGVVGMHGDKVRWLSMAFESTTYKGKSSFQTYSDFLQWETFIQELLAGLPQSSALQRGFQTCEHWKQIFMEIIGDHLCGDCVSVHCTSSAVAPTLGLCSSTGVICLVVAIMYWLGWEMGAVEAISLSILVGSSVDYCLHLVEGYLLAGGITPSTADPSPLARQRRTLQAVNHVGVAIVSSAVTTAISTVPLFFCIIVPFAKFGQIVAINTAISIFFTLTITVAMLASVAPPHFSRHRRAVLKATLAVMAAAALGALISPPLGAPLFAPLPCTAPSGPRWSLA</sequence>
<dbReference type="Proteomes" id="UP000265200">
    <property type="component" value="Chromosome 9"/>
</dbReference>
<feature type="transmembrane region" description="Helical" evidence="1">
    <location>
        <begin position="438"/>
        <end position="459"/>
    </location>
</feature>
<reference evidence="3 4" key="2">
    <citation type="submission" date="2017-04" db="EMBL/GenBank/DDBJ databases">
        <title>CpG methylation of centromeres and impact of large insertions on vertebrate speciation.</title>
        <authorList>
            <person name="Ichikawa K."/>
            <person name="Yoshimura J."/>
            <person name="Morishita S."/>
        </authorList>
    </citation>
    <scope>NUCLEOTIDE SEQUENCE</scope>
    <source>
        <strain evidence="3 4">HSOK</strain>
    </source>
</reference>
<feature type="transmembrane region" description="Helical" evidence="1">
    <location>
        <begin position="1266"/>
        <end position="1285"/>
    </location>
</feature>
<feature type="domain" description="SSD" evidence="2">
    <location>
        <begin position="461"/>
        <end position="566"/>
    </location>
</feature>
<feature type="transmembrane region" description="Helical" evidence="1">
    <location>
        <begin position="1200"/>
        <end position="1226"/>
    </location>
</feature>
<reference key="1">
    <citation type="journal article" date="2007" name="Nature">
        <title>The medaka draft genome and insights into vertebrate genome evolution.</title>
        <authorList>
            <person name="Kasahara M."/>
            <person name="Naruse K."/>
            <person name="Sasaki S."/>
            <person name="Nakatani Y."/>
            <person name="Qu W."/>
            <person name="Ahsan B."/>
            <person name="Yamada T."/>
            <person name="Nagayasu Y."/>
            <person name="Doi K."/>
            <person name="Kasai Y."/>
            <person name="Jindo T."/>
            <person name="Kobayashi D."/>
            <person name="Shimada A."/>
            <person name="Toyoda A."/>
            <person name="Kuroki Y."/>
            <person name="Fujiyama A."/>
            <person name="Sasaki T."/>
            <person name="Shimizu A."/>
            <person name="Asakawa S."/>
            <person name="Shimizu N."/>
            <person name="Hashimoto S."/>
            <person name="Yang J."/>
            <person name="Lee Y."/>
            <person name="Matsushima K."/>
            <person name="Sugano S."/>
            <person name="Sakaizumi M."/>
            <person name="Narita T."/>
            <person name="Ohishi K."/>
            <person name="Haga S."/>
            <person name="Ohta F."/>
            <person name="Nomoto H."/>
            <person name="Nogata K."/>
            <person name="Morishita T."/>
            <person name="Endo T."/>
            <person name="Shin-I T."/>
            <person name="Takeda H."/>
            <person name="Morishita S."/>
            <person name="Kohara Y."/>
        </authorList>
    </citation>
    <scope>NUCLEOTIDE SEQUENCE [LARGE SCALE GENOMIC DNA]</scope>
    <source>
        <strain>Hd-rR</strain>
    </source>
</reference>
<dbReference type="Pfam" id="PF22894">
    <property type="entry name" value="DUF7023"/>
    <property type="match status" value="1"/>
</dbReference>
<feature type="transmembrane region" description="Helical" evidence="1">
    <location>
        <begin position="579"/>
        <end position="603"/>
    </location>
</feature>
<organism evidence="3 4">
    <name type="scientific">Oryzias latipes</name>
    <name type="common">Japanese rice fish</name>
    <name type="synonym">Japanese killifish</name>
    <dbReference type="NCBI Taxonomy" id="8090"/>
    <lineage>
        <taxon>Eukaryota</taxon>
        <taxon>Metazoa</taxon>
        <taxon>Chordata</taxon>
        <taxon>Craniata</taxon>
        <taxon>Vertebrata</taxon>
        <taxon>Euteleostomi</taxon>
        <taxon>Actinopterygii</taxon>
        <taxon>Neopterygii</taxon>
        <taxon>Teleostei</taxon>
        <taxon>Neoteleostei</taxon>
        <taxon>Acanthomorphata</taxon>
        <taxon>Ovalentaria</taxon>
        <taxon>Atherinomorphae</taxon>
        <taxon>Beloniformes</taxon>
        <taxon>Adrianichthyidae</taxon>
        <taxon>Oryziinae</taxon>
        <taxon>Oryzias</taxon>
    </lineage>
</organism>
<dbReference type="Gene3D" id="1.20.1640.10">
    <property type="entry name" value="Multidrug efflux transporter AcrB transmembrane domain"/>
    <property type="match status" value="2"/>
</dbReference>
<keyword evidence="1" id="KW-0812">Transmembrane</keyword>
<dbReference type="PANTHER" id="PTHR46687">
    <property type="entry name" value="PROTEIN DISPATCHED HOMOLOG 3"/>
    <property type="match status" value="1"/>
</dbReference>
<feature type="transmembrane region" description="Helical" evidence="1">
    <location>
        <begin position="649"/>
        <end position="669"/>
    </location>
</feature>
<proteinExistence type="predicted"/>
<feature type="transmembrane region" description="Helical" evidence="1">
    <location>
        <begin position="623"/>
        <end position="642"/>
    </location>
</feature>
<dbReference type="SUPFAM" id="SSF82866">
    <property type="entry name" value="Multidrug efflux transporter AcrB transmembrane domain"/>
    <property type="match status" value="2"/>
</dbReference>
<evidence type="ECO:0000313" key="3">
    <source>
        <dbReference type="Ensembl" id="ENSORLP00015020123.1"/>
    </source>
</evidence>
<evidence type="ECO:0000259" key="2">
    <source>
        <dbReference type="PROSITE" id="PS50156"/>
    </source>
</evidence>
<reference evidence="3" key="4">
    <citation type="submission" date="2025-09" db="UniProtKB">
        <authorList>
            <consortium name="Ensembl"/>
        </authorList>
    </citation>
    <scope>IDENTIFICATION</scope>
    <source>
        <strain evidence="3">HSOK</strain>
    </source>
</reference>
<name>A0A3P9IJV3_ORYLA</name>
<dbReference type="PANTHER" id="PTHR46687:SF1">
    <property type="entry name" value="PROTEIN DISPATCHED HOMOLOG 3"/>
    <property type="match status" value="1"/>
</dbReference>
<evidence type="ECO:0000256" key="1">
    <source>
        <dbReference type="SAM" id="Phobius"/>
    </source>
</evidence>
<dbReference type="Pfam" id="PF12349">
    <property type="entry name" value="Sterol-sensing"/>
    <property type="match status" value="1"/>
</dbReference>
<feature type="transmembrane region" description="Helical" evidence="1">
    <location>
        <begin position="541"/>
        <end position="567"/>
    </location>
</feature>
<feature type="transmembrane region" description="Helical" evidence="1">
    <location>
        <begin position="511"/>
        <end position="529"/>
    </location>
</feature>
<dbReference type="InterPro" id="IPR053958">
    <property type="entry name" value="HMGCR/SNAP/NPC1-like_SSD"/>
</dbReference>
<dbReference type="Ensembl" id="ENSORLT00015029241.1">
    <property type="protein sequence ID" value="ENSORLP00015020123.1"/>
    <property type="gene ID" value="ENSORLG00015021278.1"/>
</dbReference>
<keyword evidence="1" id="KW-1133">Transmembrane helix</keyword>
<reference evidence="3" key="3">
    <citation type="submission" date="2025-08" db="UniProtKB">
        <authorList>
            <consortium name="Ensembl"/>
        </authorList>
    </citation>
    <scope>IDENTIFICATION</scope>
    <source>
        <strain evidence="3">HSOK</strain>
    </source>
</reference>
<keyword evidence="1" id="KW-0472">Membrane</keyword>
<feature type="transmembrane region" description="Helical" evidence="1">
    <location>
        <begin position="1232"/>
        <end position="1254"/>
    </location>
</feature>